<evidence type="ECO:0000256" key="7">
    <source>
        <dbReference type="SAM" id="MobiDB-lite"/>
    </source>
</evidence>
<organism evidence="8 9">
    <name type="scientific">Aspergillus tanneri</name>
    <dbReference type="NCBI Taxonomy" id="1220188"/>
    <lineage>
        <taxon>Eukaryota</taxon>
        <taxon>Fungi</taxon>
        <taxon>Dikarya</taxon>
        <taxon>Ascomycota</taxon>
        <taxon>Pezizomycotina</taxon>
        <taxon>Eurotiomycetes</taxon>
        <taxon>Eurotiomycetidae</taxon>
        <taxon>Eurotiales</taxon>
        <taxon>Aspergillaceae</taxon>
        <taxon>Aspergillus</taxon>
        <taxon>Aspergillus subgen. Circumdati</taxon>
    </lineage>
</organism>
<comment type="function">
    <text evidence="6">Plays a role in vesicular protein sorting.</text>
</comment>
<dbReference type="Proteomes" id="UP000308092">
    <property type="component" value="Unassembled WGS sequence"/>
</dbReference>
<dbReference type="EMBL" id="SOSA01000029">
    <property type="protein sequence ID" value="THC98993.1"/>
    <property type="molecule type" value="Genomic_DNA"/>
</dbReference>
<dbReference type="AlphaFoldDB" id="A0A4S3JUD5"/>
<dbReference type="PIRSF" id="PIRSF009375">
    <property type="entry name" value="Retromer_Vps35"/>
    <property type="match status" value="1"/>
</dbReference>
<feature type="region of interest" description="Disordered" evidence="7">
    <location>
        <begin position="336"/>
        <end position="385"/>
    </location>
</feature>
<dbReference type="PANTHER" id="PTHR11099:SF0">
    <property type="entry name" value="VACUOLAR PROTEIN SORTING-ASSOCIATED PROTEIN 35"/>
    <property type="match status" value="1"/>
</dbReference>
<comment type="subcellular location">
    <subcellularLocation>
        <location evidence="1">Membrane</location>
        <topology evidence="1">Peripheral membrane protein</topology>
    </subcellularLocation>
</comment>
<evidence type="ECO:0000256" key="6">
    <source>
        <dbReference type="PIRNR" id="PIRNR009375"/>
    </source>
</evidence>
<evidence type="ECO:0000313" key="8">
    <source>
        <dbReference type="EMBL" id="THC98993.1"/>
    </source>
</evidence>
<dbReference type="GO" id="GO:0030906">
    <property type="term" value="C:retromer, cargo-selective complex"/>
    <property type="evidence" value="ECO:0007669"/>
    <property type="project" value="InterPro"/>
</dbReference>
<dbReference type="GO" id="GO:0005770">
    <property type="term" value="C:late endosome"/>
    <property type="evidence" value="ECO:0007669"/>
    <property type="project" value="TreeGrafter"/>
</dbReference>
<accession>A0A4S3JUD5</accession>
<dbReference type="GO" id="GO:0006886">
    <property type="term" value="P:intracellular protein transport"/>
    <property type="evidence" value="ECO:0007669"/>
    <property type="project" value="TreeGrafter"/>
</dbReference>
<comment type="caution">
    <text evidence="8">The sequence shown here is derived from an EMBL/GenBank/DDBJ whole genome shotgun (WGS) entry which is preliminary data.</text>
</comment>
<dbReference type="FunFam" id="1.25.40.660:FF:000002">
    <property type="entry name" value="Vacuolar protein sorting-associated protein 35"/>
    <property type="match status" value="1"/>
</dbReference>
<sequence>MASPVPAPEDQSRLLEEALGVVRQQSQMMRKCLETPGKLMDALKCGSTFVSELRTPSLGPKQYYELYMAVFDALRHLSVYLKENHPVNHLADLYELVQYAGNIIPRMYLMVTVGTVYMSVEDAPVKEIMKDMMEMSRGVQHPIRGLFLRYYLSGQARDYLPTGSGDGPEGNMQDSINFVLTNFVEMNKLWVRLQHQGPSREREKRMQERRELELLVGSNVVRLSQLVDLEGYKSGILQALLEQVVQCRDVLAQEYLLEVITKVFPDEFHLHTLDLLLSAIARLNPHVDLKKIVIGLMDRLSAYAARETDTSADPELRQRTEEEAVTKLLEDVKLAEEPKKEPVAENAEGGAVQENGIDQDSKKEEPTETTEGETAANANGDSDAKPGIPGSVKLYTIFYEQVVHLIKSRGLPIQDTMALLVSLVNLALNTYPDRLEYVDQVLDFATKATAEYTDHADLHSAPTQQNLLHLLVAPLRSYVSIFTALSLPYYIPLLTSQSYPTRRSVAGEIARSLLKNHTLITTTENLDRVLQILRVLIKEGTQQAMGYPGMQTQRRGETDETIEEQGWLARIVHLIQAPENDTQLKLLQATRKAYADGNERIRYTTPALVTASIRLARKLKAREHYDDNWQSQSSALYRFMHQCINNLYQRVNPGCADLSLRLFVMCGEVADQTGFEEFSYEFFAQAFTIYEDSISDSRAQFQAVCIIAGALHGSRGFSKENYDTLITKAALHGSKLLKKPDQCRAVYLASHLWWVVENPQRGEEDAKNVRSRSLYLILDDSSNFDRQLYRDGKRVLECLQRALRVADACMDTAVSVELFVEILNRYVYYFDQQNETVTTKYLNGLIELIHSNLQTNEDEPNSNLEAPKRHFERTLEYIRSREYEGVVTDARQ</sequence>
<comment type="similarity">
    <text evidence="2 6">Belongs to the VPS35 family.</text>
</comment>
<evidence type="ECO:0000313" key="9">
    <source>
        <dbReference type="Proteomes" id="UP000308092"/>
    </source>
</evidence>
<dbReference type="GO" id="GO:0005829">
    <property type="term" value="C:cytosol"/>
    <property type="evidence" value="ECO:0007669"/>
    <property type="project" value="GOC"/>
</dbReference>
<evidence type="ECO:0000256" key="5">
    <source>
        <dbReference type="ARBA" id="ARBA00023136"/>
    </source>
</evidence>
<dbReference type="VEuPathDB" id="FungiDB:EYZ11_001544"/>
<reference evidence="8 9" key="1">
    <citation type="submission" date="2019-03" db="EMBL/GenBank/DDBJ databases">
        <title>The genome sequence of a newly discovered highly antifungal drug resistant Aspergillus species, Aspergillus tanneri NIH 1004.</title>
        <authorList>
            <person name="Mounaud S."/>
            <person name="Singh I."/>
            <person name="Joardar V."/>
            <person name="Pakala S."/>
            <person name="Pakala S."/>
            <person name="Venepally P."/>
            <person name="Hoover J."/>
            <person name="Nierman W."/>
            <person name="Chung J."/>
            <person name="Losada L."/>
        </authorList>
    </citation>
    <scope>NUCLEOTIDE SEQUENCE [LARGE SCALE GENOMIC DNA]</scope>
    <source>
        <strain evidence="8 9">NIH1004</strain>
    </source>
</reference>
<dbReference type="GO" id="GO:0042147">
    <property type="term" value="P:retrograde transport, endosome to Golgi"/>
    <property type="evidence" value="ECO:0007669"/>
    <property type="project" value="InterPro"/>
</dbReference>
<keyword evidence="9" id="KW-1185">Reference proteome</keyword>
<dbReference type="PANTHER" id="PTHR11099">
    <property type="entry name" value="VACUOLAR SORTING PROTEIN 35"/>
    <property type="match status" value="1"/>
</dbReference>
<keyword evidence="3 6" id="KW-0813">Transport</keyword>
<dbReference type="InterPro" id="IPR005378">
    <property type="entry name" value="Vps35"/>
</dbReference>
<dbReference type="STRING" id="1220188.A0A4S3JUD5"/>
<protein>
    <recommendedName>
        <fullName evidence="6">Vacuolar protein sorting-associated protein 35</fullName>
    </recommendedName>
</protein>
<evidence type="ECO:0000256" key="4">
    <source>
        <dbReference type="ARBA" id="ARBA00022927"/>
    </source>
</evidence>
<keyword evidence="5" id="KW-0472">Membrane</keyword>
<dbReference type="Gene3D" id="1.25.40.660">
    <property type="entry name" value="Vacuolar protein sorting-associated protein 35, helical subcomplex Vps35-C"/>
    <property type="match status" value="1"/>
</dbReference>
<name>A0A4S3JUD5_9EURO</name>
<proteinExistence type="inferred from homology"/>
<evidence type="ECO:0000256" key="1">
    <source>
        <dbReference type="ARBA" id="ARBA00004170"/>
    </source>
</evidence>
<keyword evidence="4 6" id="KW-0653">Protein transport</keyword>
<gene>
    <name evidence="8" type="ORF">EYZ11_001544</name>
</gene>
<dbReference type="Pfam" id="PF03635">
    <property type="entry name" value="Vps35"/>
    <property type="match status" value="1"/>
</dbReference>
<dbReference type="InterPro" id="IPR042491">
    <property type="entry name" value="Vps35_C"/>
</dbReference>
<evidence type="ECO:0000256" key="2">
    <source>
        <dbReference type="ARBA" id="ARBA00006536"/>
    </source>
</evidence>
<evidence type="ECO:0000256" key="3">
    <source>
        <dbReference type="ARBA" id="ARBA00022448"/>
    </source>
</evidence>